<accession>A0A6I3SFN3</accession>
<dbReference type="InterPro" id="IPR052196">
    <property type="entry name" value="Bact_Kbp"/>
</dbReference>
<evidence type="ECO:0000313" key="2">
    <source>
        <dbReference type="EMBL" id="MTV47766.1"/>
    </source>
</evidence>
<gene>
    <name evidence="2" type="ORF">GJ688_02055</name>
</gene>
<dbReference type="CDD" id="cd00118">
    <property type="entry name" value="LysM"/>
    <property type="match status" value="1"/>
</dbReference>
<dbReference type="Gene3D" id="3.10.350.10">
    <property type="entry name" value="LysM domain"/>
    <property type="match status" value="1"/>
</dbReference>
<protein>
    <submittedName>
        <fullName evidence="2">LysM peptidoglycan-binding domain-containing protein</fullName>
    </submittedName>
</protein>
<sequence length="239" mass="26466">MAGGRTNSPSLRELNNGVTTLDIVLIDPKGPQLHIPVNPSEITIQREKDIETITILNRGEVDFPSGEKVKQITFSSFFPKEYDGQYCRYPEIPDPQEAMNQLTAWNASKTPVRLIITDTIINAMVLVTAHTSKFKGGEPGDVYFDLTCRVWREVKVRTAAESVIQSEQLDAQNIAAIERPDTRPVPSTVVIKPGDTLWTIAKLQLGDGGRWRDIYQLNKDAIGPDPGIIQSGVELVMPA</sequence>
<dbReference type="Proteomes" id="UP000430670">
    <property type="component" value="Unassembled WGS sequence"/>
</dbReference>
<dbReference type="OrthoDB" id="9800780at2"/>
<reference evidence="2 3" key="1">
    <citation type="submission" date="2019-11" db="EMBL/GenBank/DDBJ databases">
        <title>Whole-genome sequence of a the green, strictly anaerobic photosynthetic bacterium Heliobacillus mobilis DSM 6151.</title>
        <authorList>
            <person name="Kyndt J.A."/>
            <person name="Meyer T.E."/>
        </authorList>
    </citation>
    <scope>NUCLEOTIDE SEQUENCE [LARGE SCALE GENOMIC DNA]</scope>
    <source>
        <strain evidence="2 3">DSM 6151</strain>
    </source>
</reference>
<comment type="caution">
    <text evidence="2">The sequence shown here is derived from an EMBL/GenBank/DDBJ whole genome shotgun (WGS) entry which is preliminary data.</text>
</comment>
<dbReference type="PROSITE" id="PS51782">
    <property type="entry name" value="LYSM"/>
    <property type="match status" value="1"/>
</dbReference>
<organism evidence="2 3">
    <name type="scientific">Heliobacterium mobile</name>
    <name type="common">Heliobacillus mobilis</name>
    <dbReference type="NCBI Taxonomy" id="28064"/>
    <lineage>
        <taxon>Bacteria</taxon>
        <taxon>Bacillati</taxon>
        <taxon>Bacillota</taxon>
        <taxon>Clostridia</taxon>
        <taxon>Eubacteriales</taxon>
        <taxon>Heliobacteriaceae</taxon>
        <taxon>Heliobacterium</taxon>
    </lineage>
</organism>
<keyword evidence="3" id="KW-1185">Reference proteome</keyword>
<name>A0A6I3SFN3_HELMO</name>
<proteinExistence type="predicted"/>
<evidence type="ECO:0000313" key="3">
    <source>
        <dbReference type="Proteomes" id="UP000430670"/>
    </source>
</evidence>
<evidence type="ECO:0000259" key="1">
    <source>
        <dbReference type="PROSITE" id="PS51782"/>
    </source>
</evidence>
<dbReference type="InterPro" id="IPR036779">
    <property type="entry name" value="LysM_dom_sf"/>
</dbReference>
<dbReference type="EMBL" id="WNKU01000001">
    <property type="protein sequence ID" value="MTV47766.1"/>
    <property type="molecule type" value="Genomic_DNA"/>
</dbReference>
<dbReference type="InterPro" id="IPR018392">
    <property type="entry name" value="LysM"/>
</dbReference>
<dbReference type="Pfam" id="PF01476">
    <property type="entry name" value="LysM"/>
    <property type="match status" value="1"/>
</dbReference>
<feature type="domain" description="LysM" evidence="1">
    <location>
        <begin position="187"/>
        <end position="237"/>
    </location>
</feature>
<dbReference type="PANTHER" id="PTHR34700:SF4">
    <property type="entry name" value="PHAGE-LIKE ELEMENT PBSX PROTEIN XKDP"/>
    <property type="match status" value="1"/>
</dbReference>
<dbReference type="AlphaFoldDB" id="A0A6I3SFN3"/>
<dbReference type="PANTHER" id="PTHR34700">
    <property type="entry name" value="POTASSIUM BINDING PROTEIN KBP"/>
    <property type="match status" value="1"/>
</dbReference>